<feature type="transmembrane region" description="Helical" evidence="6">
    <location>
        <begin position="239"/>
        <end position="259"/>
    </location>
</feature>
<dbReference type="Pfam" id="PF07690">
    <property type="entry name" value="MFS_1"/>
    <property type="match status" value="1"/>
</dbReference>
<sequence>MDGEKTALPASEQNEEDVLASLPRKEEGADLGVEATSIRSGQTQHEEHDLESQNGIGPQRSNTTGASVWSSEQMSLPQEILFVATVCLTQFCNQASFCAMLFLLGTVGDSLGVTNPALLSWLVAGFSLTAGTFLIFSGRLGDAFGYKLMLMIGFSWFSLWSVLAGVAVYSGYTLFVFARVFQGIGSAICIPNALAILGAAYPPGHRKAMVFALFGASAPVGAMTGGIAGTALDLLWWPWNFHVLAIVLALLAALTYFVVPSPRPPRLSGKVSLHRLNNELDLSGAIAGVSSLILFNFAWNQAPIVGWNSAQVIATLVAGLMVFFAFIWTEYRYAANPLLPLDAFNADVGFTDNEID</sequence>
<evidence type="ECO:0000256" key="2">
    <source>
        <dbReference type="ARBA" id="ARBA00022692"/>
    </source>
</evidence>
<reference evidence="8 9" key="2">
    <citation type="submission" date="2015-05" db="EMBL/GenBank/DDBJ databases">
        <authorList>
            <person name="Morales-Cruz A."/>
            <person name="Amrine K.C."/>
            <person name="Cantu D."/>
        </authorList>
    </citation>
    <scope>NUCLEOTIDE SEQUENCE [LARGE SCALE GENOMIC DNA]</scope>
    <source>
        <strain evidence="8">DA912</strain>
    </source>
</reference>
<dbReference type="Proteomes" id="UP000034680">
    <property type="component" value="Unassembled WGS sequence"/>
</dbReference>
<keyword evidence="9" id="KW-1185">Reference proteome</keyword>
<accession>A0A0G2F7X7</accession>
<evidence type="ECO:0000313" key="9">
    <source>
        <dbReference type="Proteomes" id="UP000034680"/>
    </source>
</evidence>
<feature type="transmembrane region" description="Helical" evidence="6">
    <location>
        <begin position="80"/>
        <end position="105"/>
    </location>
</feature>
<evidence type="ECO:0000259" key="7">
    <source>
        <dbReference type="PROSITE" id="PS50850"/>
    </source>
</evidence>
<dbReference type="OrthoDB" id="2428527at2759"/>
<proteinExistence type="predicted"/>
<evidence type="ECO:0000256" key="3">
    <source>
        <dbReference type="ARBA" id="ARBA00022989"/>
    </source>
</evidence>
<feature type="transmembrane region" description="Helical" evidence="6">
    <location>
        <begin position="305"/>
        <end position="328"/>
    </location>
</feature>
<feature type="domain" description="Major facilitator superfamily (MFS) profile" evidence="7">
    <location>
        <begin position="82"/>
        <end position="356"/>
    </location>
</feature>
<keyword evidence="4 6" id="KW-0472">Membrane</keyword>
<dbReference type="AlphaFoldDB" id="A0A0G2F7X7"/>
<feature type="transmembrane region" description="Helical" evidence="6">
    <location>
        <begin position="208"/>
        <end position="227"/>
    </location>
</feature>
<feature type="transmembrane region" description="Helical" evidence="6">
    <location>
        <begin position="117"/>
        <end position="136"/>
    </location>
</feature>
<reference evidence="8 9" key="1">
    <citation type="submission" date="2015-05" db="EMBL/GenBank/DDBJ databases">
        <title>Distinctive expansion of gene families associated with plant cell wall degradation and secondary metabolism in the genomes of grapevine trunk pathogens.</title>
        <authorList>
            <person name="Lawrence D.P."/>
            <person name="Travadon R."/>
            <person name="Rolshausen P.E."/>
            <person name="Baumgartner K."/>
        </authorList>
    </citation>
    <scope>NUCLEOTIDE SEQUENCE [LARGE SCALE GENOMIC DNA]</scope>
    <source>
        <strain evidence="8">DA912</strain>
    </source>
</reference>
<evidence type="ECO:0000256" key="6">
    <source>
        <dbReference type="SAM" id="Phobius"/>
    </source>
</evidence>
<feature type="compositionally biased region" description="Polar residues" evidence="5">
    <location>
        <begin position="52"/>
        <end position="68"/>
    </location>
</feature>
<evidence type="ECO:0000256" key="1">
    <source>
        <dbReference type="ARBA" id="ARBA00004141"/>
    </source>
</evidence>
<keyword evidence="2 6" id="KW-0812">Transmembrane</keyword>
<gene>
    <name evidence="8" type="ORF">UCDDA912_g09740</name>
</gene>
<dbReference type="InterPro" id="IPR036259">
    <property type="entry name" value="MFS_trans_sf"/>
</dbReference>
<dbReference type="SUPFAM" id="SSF103473">
    <property type="entry name" value="MFS general substrate transporter"/>
    <property type="match status" value="1"/>
</dbReference>
<name>A0A0G2F7X7_9PEZI</name>
<dbReference type="GO" id="GO:0022857">
    <property type="term" value="F:transmembrane transporter activity"/>
    <property type="evidence" value="ECO:0007669"/>
    <property type="project" value="InterPro"/>
</dbReference>
<feature type="region of interest" description="Disordered" evidence="5">
    <location>
        <begin position="1"/>
        <end position="68"/>
    </location>
</feature>
<comment type="caution">
    <text evidence="8">The sequence shown here is derived from an EMBL/GenBank/DDBJ whole genome shotgun (WGS) entry which is preliminary data.</text>
</comment>
<evidence type="ECO:0000256" key="4">
    <source>
        <dbReference type="ARBA" id="ARBA00023136"/>
    </source>
</evidence>
<dbReference type="GO" id="GO:0016020">
    <property type="term" value="C:membrane"/>
    <property type="evidence" value="ECO:0007669"/>
    <property type="project" value="UniProtKB-SubCell"/>
</dbReference>
<feature type="transmembrane region" description="Helical" evidence="6">
    <location>
        <begin position="148"/>
        <end position="169"/>
    </location>
</feature>
<comment type="subcellular location">
    <subcellularLocation>
        <location evidence="1">Membrane</location>
        <topology evidence="1">Multi-pass membrane protein</topology>
    </subcellularLocation>
</comment>
<dbReference type="PANTHER" id="PTHR42718">
    <property type="entry name" value="MAJOR FACILITATOR SUPERFAMILY MULTIDRUG TRANSPORTER MFSC"/>
    <property type="match status" value="1"/>
</dbReference>
<organism evidence="8 9">
    <name type="scientific">Diaporthe ampelina</name>
    <dbReference type="NCBI Taxonomy" id="1214573"/>
    <lineage>
        <taxon>Eukaryota</taxon>
        <taxon>Fungi</taxon>
        <taxon>Dikarya</taxon>
        <taxon>Ascomycota</taxon>
        <taxon>Pezizomycotina</taxon>
        <taxon>Sordariomycetes</taxon>
        <taxon>Sordariomycetidae</taxon>
        <taxon>Diaporthales</taxon>
        <taxon>Diaporthaceae</taxon>
        <taxon>Diaporthe</taxon>
    </lineage>
</organism>
<protein>
    <recommendedName>
        <fullName evidence="7">Major facilitator superfamily (MFS) profile domain-containing protein</fullName>
    </recommendedName>
</protein>
<dbReference type="PANTHER" id="PTHR42718:SF1">
    <property type="entry name" value="LOW AFFINITY AMMONIUM TRANSPORTER"/>
    <property type="match status" value="1"/>
</dbReference>
<evidence type="ECO:0000313" key="8">
    <source>
        <dbReference type="EMBL" id="KKY30314.1"/>
    </source>
</evidence>
<feature type="transmembrane region" description="Helical" evidence="6">
    <location>
        <begin position="181"/>
        <end position="201"/>
    </location>
</feature>
<dbReference type="Gene3D" id="1.20.1250.20">
    <property type="entry name" value="MFS general substrate transporter like domains"/>
    <property type="match status" value="1"/>
</dbReference>
<dbReference type="InterPro" id="IPR020846">
    <property type="entry name" value="MFS_dom"/>
</dbReference>
<keyword evidence="3 6" id="KW-1133">Transmembrane helix</keyword>
<dbReference type="STRING" id="1214573.A0A0G2F7X7"/>
<feature type="transmembrane region" description="Helical" evidence="6">
    <location>
        <begin position="280"/>
        <end position="299"/>
    </location>
</feature>
<evidence type="ECO:0000256" key="5">
    <source>
        <dbReference type="SAM" id="MobiDB-lite"/>
    </source>
</evidence>
<dbReference type="PROSITE" id="PS50850">
    <property type="entry name" value="MFS"/>
    <property type="match status" value="1"/>
</dbReference>
<dbReference type="EMBL" id="LCUC01000503">
    <property type="protein sequence ID" value="KKY30314.1"/>
    <property type="molecule type" value="Genomic_DNA"/>
</dbReference>
<dbReference type="InterPro" id="IPR011701">
    <property type="entry name" value="MFS"/>
</dbReference>